<comment type="caution">
    <text evidence="10">The sequence shown here is derived from an EMBL/GenBank/DDBJ whole genome shotgun (WGS) entry which is preliminary data.</text>
</comment>
<evidence type="ECO:0000259" key="7">
    <source>
        <dbReference type="SMART" id="SM01030"/>
    </source>
</evidence>
<dbReference type="Gene3D" id="2.20.20.110">
    <property type="entry name" value="Rad4, beta-hairpin domain BHD1"/>
    <property type="match status" value="1"/>
</dbReference>
<dbReference type="GO" id="GO:0000111">
    <property type="term" value="C:nucleotide-excision repair factor 2 complex"/>
    <property type="evidence" value="ECO:0007669"/>
    <property type="project" value="TreeGrafter"/>
</dbReference>
<dbReference type="Gene3D" id="3.90.260.10">
    <property type="entry name" value="Transglutaminase-like"/>
    <property type="match status" value="1"/>
</dbReference>
<dbReference type="SMART" id="SM01031">
    <property type="entry name" value="BHD_2"/>
    <property type="match status" value="1"/>
</dbReference>
<organism evidence="10 11">
    <name type="scientific">Prymnesium parvum</name>
    <name type="common">Toxic golden alga</name>
    <dbReference type="NCBI Taxonomy" id="97485"/>
    <lineage>
        <taxon>Eukaryota</taxon>
        <taxon>Haptista</taxon>
        <taxon>Haptophyta</taxon>
        <taxon>Prymnesiophyceae</taxon>
        <taxon>Prymnesiales</taxon>
        <taxon>Prymnesiaceae</taxon>
        <taxon>Prymnesium</taxon>
    </lineage>
</organism>
<proteinExistence type="inferred from homology"/>
<feature type="domain" description="Rad4 beta-hairpin" evidence="8">
    <location>
        <begin position="569"/>
        <end position="627"/>
    </location>
</feature>
<dbReference type="Pfam" id="PF10404">
    <property type="entry name" value="BHD_2"/>
    <property type="match status" value="1"/>
</dbReference>
<evidence type="ECO:0000256" key="4">
    <source>
        <dbReference type="ARBA" id="ARBA00023204"/>
    </source>
</evidence>
<sequence length="750" mass="81682">MEDVRRHSQASVERMLGKQPREDAGSSSNHAATARPNTSKWDEALVQEEEEVLEAEAEDGEEGEEVEDDEDMWEDAMPVNSILHTGVDLEIMVDRPDEPPAAQPSEPMVQREPTAEEKKIQRREQRAQSLRQAAAAEHAHRVHLQCWLAHGQLLSAQADDAALRARVKAAAPEEACAPPHAMTHAELLRLAEWMEGRGGGRGAGRGGGMAGGRGRRGRGRGGEASLAVGAAAARLDEIWGLLRLAAAASGRRAPSWATAALPAALSVLCALSSPAAGALPFYEPPSTSDEELEALAEKLLTCYTPSSPDPPSNELQLLFDAADGGGSVAQRLLLHLTLWRALGLRARLVVALQPLPRKPPSASRAGSAVPTTPGTEVEQQHTLHAPMWLEAFLASENRWYPVDLADSAQIRHGVPAAILSARVPARAARRAYIVSFEPHGCRDVTARYVPATSSLKPHRVADDWWQATLRARAPRGEISTRQSGASTSSSHAAHRLEEVEVADAAEAEELRRSAEQQPLPTSLTEYKGHPLYVLERDIGRHQVLHPPHTPPLGLCKGQRVYPRGALREVKTRERWHREGRTVREGETPCKRLPKPQGARAGAASSSTATEVEMGFFGVWQTDEYIPPYATDGIVPRSSHGHVELWSAAHLPIGTVQLRQPNVAQAARQLGIDFAPAMVGFDMRDGRAVPRFDGVVVCIEASEVLVEAASEIQQREEDKAAHKRRKEATEVWRTLLRAICVRSRIRAEYGA</sequence>
<keyword evidence="3" id="KW-0227">DNA damage</keyword>
<dbReference type="GO" id="GO:0005737">
    <property type="term" value="C:cytoplasm"/>
    <property type="evidence" value="ECO:0007669"/>
    <property type="project" value="TreeGrafter"/>
</dbReference>
<dbReference type="InterPro" id="IPR036985">
    <property type="entry name" value="Transglutaminase-like_sf"/>
</dbReference>
<evidence type="ECO:0000259" key="9">
    <source>
        <dbReference type="SMART" id="SM01032"/>
    </source>
</evidence>
<reference evidence="10 11" key="1">
    <citation type="journal article" date="2024" name="Science">
        <title>Giant polyketide synthase enzymes in the biosynthesis of giant marine polyether toxins.</title>
        <authorList>
            <person name="Fallon T.R."/>
            <person name="Shende V.V."/>
            <person name="Wierzbicki I.H."/>
            <person name="Pendleton A.L."/>
            <person name="Watervoot N.F."/>
            <person name="Auber R.P."/>
            <person name="Gonzalez D.J."/>
            <person name="Wisecaver J.H."/>
            <person name="Moore B.S."/>
        </authorList>
    </citation>
    <scope>NUCLEOTIDE SEQUENCE [LARGE SCALE GENOMIC DNA]</scope>
    <source>
        <strain evidence="10 11">12B1</strain>
    </source>
</reference>
<dbReference type="PANTHER" id="PTHR12135:SF0">
    <property type="entry name" value="DNA REPAIR PROTEIN COMPLEMENTING XP-C CELLS"/>
    <property type="match status" value="1"/>
</dbReference>
<dbReference type="FunFam" id="3.30.70.2460:FF:000001">
    <property type="entry name" value="DNA repair protein Rad4 family"/>
    <property type="match status" value="1"/>
</dbReference>
<dbReference type="InterPro" id="IPR042488">
    <property type="entry name" value="Rad4_BHD3_sf"/>
</dbReference>
<dbReference type="Pfam" id="PF10403">
    <property type="entry name" value="BHD_1"/>
    <property type="match status" value="1"/>
</dbReference>
<evidence type="ECO:0000259" key="8">
    <source>
        <dbReference type="SMART" id="SM01031"/>
    </source>
</evidence>
<dbReference type="InterPro" id="IPR018328">
    <property type="entry name" value="Rad4_beta-hairpin_dom3"/>
</dbReference>
<dbReference type="InterPro" id="IPR038765">
    <property type="entry name" value="Papain-like_cys_pep_sf"/>
</dbReference>
<feature type="compositionally biased region" description="Polar residues" evidence="6">
    <location>
        <begin position="25"/>
        <end position="39"/>
    </location>
</feature>
<dbReference type="GO" id="GO:0071942">
    <property type="term" value="C:XPC complex"/>
    <property type="evidence" value="ECO:0007669"/>
    <property type="project" value="TreeGrafter"/>
</dbReference>
<protein>
    <submittedName>
        <fullName evidence="10">Uncharacterized protein</fullName>
    </submittedName>
</protein>
<dbReference type="SMART" id="SM01030">
    <property type="entry name" value="BHD_1"/>
    <property type="match status" value="1"/>
</dbReference>
<dbReference type="GO" id="GO:0006289">
    <property type="term" value="P:nucleotide-excision repair"/>
    <property type="evidence" value="ECO:0007669"/>
    <property type="project" value="InterPro"/>
</dbReference>
<dbReference type="GO" id="GO:0006298">
    <property type="term" value="P:mismatch repair"/>
    <property type="evidence" value="ECO:0007669"/>
    <property type="project" value="TreeGrafter"/>
</dbReference>
<evidence type="ECO:0000256" key="2">
    <source>
        <dbReference type="ARBA" id="ARBA00009525"/>
    </source>
</evidence>
<evidence type="ECO:0000313" key="10">
    <source>
        <dbReference type="EMBL" id="KAL1518763.1"/>
    </source>
</evidence>
<dbReference type="Pfam" id="PF10405">
    <property type="entry name" value="BHD_3"/>
    <property type="match status" value="1"/>
</dbReference>
<feature type="compositionally biased region" description="Low complexity" evidence="6">
    <location>
        <begin position="479"/>
        <end position="491"/>
    </location>
</feature>
<name>A0AB34JBE4_PRYPA</name>
<dbReference type="AlphaFoldDB" id="A0AB34JBE4"/>
<evidence type="ECO:0000313" key="11">
    <source>
        <dbReference type="Proteomes" id="UP001515480"/>
    </source>
</evidence>
<evidence type="ECO:0000256" key="5">
    <source>
        <dbReference type="ARBA" id="ARBA00023242"/>
    </source>
</evidence>
<dbReference type="GO" id="GO:0003684">
    <property type="term" value="F:damaged DNA binding"/>
    <property type="evidence" value="ECO:0007669"/>
    <property type="project" value="InterPro"/>
</dbReference>
<dbReference type="SMART" id="SM01032">
    <property type="entry name" value="BHD_3"/>
    <property type="match status" value="1"/>
</dbReference>
<evidence type="ECO:0000256" key="6">
    <source>
        <dbReference type="SAM" id="MobiDB-lite"/>
    </source>
</evidence>
<feature type="region of interest" description="Disordered" evidence="6">
    <location>
        <begin position="475"/>
        <end position="496"/>
    </location>
</feature>
<feature type="region of interest" description="Disordered" evidence="6">
    <location>
        <begin position="198"/>
        <end position="222"/>
    </location>
</feature>
<dbReference type="GO" id="GO:0003697">
    <property type="term" value="F:single-stranded DNA binding"/>
    <property type="evidence" value="ECO:0007669"/>
    <property type="project" value="TreeGrafter"/>
</dbReference>
<keyword evidence="4" id="KW-0234">DNA repair</keyword>
<feature type="compositionally biased region" description="Acidic residues" evidence="6">
    <location>
        <begin position="45"/>
        <end position="72"/>
    </location>
</feature>
<dbReference type="InterPro" id="IPR018325">
    <property type="entry name" value="Rad4/PNGase_transGLS-fold"/>
</dbReference>
<comment type="similarity">
    <text evidence="2">Belongs to the XPC family.</text>
</comment>
<feature type="region of interest" description="Disordered" evidence="6">
    <location>
        <begin position="1"/>
        <end position="72"/>
    </location>
</feature>
<feature type="region of interest" description="Disordered" evidence="6">
    <location>
        <begin position="576"/>
        <end position="606"/>
    </location>
</feature>
<dbReference type="InterPro" id="IPR004583">
    <property type="entry name" value="DNA_repair_Rad4"/>
</dbReference>
<dbReference type="Proteomes" id="UP001515480">
    <property type="component" value="Unassembled WGS sequence"/>
</dbReference>
<feature type="compositionally biased region" description="Basic and acidic residues" evidence="6">
    <location>
        <begin position="576"/>
        <end position="589"/>
    </location>
</feature>
<dbReference type="SUPFAM" id="SSF54001">
    <property type="entry name" value="Cysteine proteinases"/>
    <property type="match status" value="1"/>
</dbReference>
<feature type="compositionally biased region" description="Gly residues" evidence="6">
    <location>
        <begin position="198"/>
        <end position="212"/>
    </location>
</feature>
<evidence type="ECO:0000256" key="3">
    <source>
        <dbReference type="ARBA" id="ARBA00022763"/>
    </source>
</evidence>
<feature type="compositionally biased region" description="Basic and acidic residues" evidence="6">
    <location>
        <begin position="15"/>
        <end position="24"/>
    </location>
</feature>
<feature type="region of interest" description="Disordered" evidence="6">
    <location>
        <begin position="95"/>
        <end position="134"/>
    </location>
</feature>
<evidence type="ECO:0000256" key="1">
    <source>
        <dbReference type="ARBA" id="ARBA00004123"/>
    </source>
</evidence>
<dbReference type="EMBL" id="JBGBPQ010000010">
    <property type="protein sequence ID" value="KAL1518763.1"/>
    <property type="molecule type" value="Genomic_DNA"/>
</dbReference>
<accession>A0AB34JBE4</accession>
<feature type="compositionally biased region" description="Low complexity" evidence="6">
    <location>
        <begin position="597"/>
        <end position="606"/>
    </location>
</feature>
<keyword evidence="11" id="KW-1185">Reference proteome</keyword>
<dbReference type="InterPro" id="IPR018327">
    <property type="entry name" value="BHD_2"/>
</dbReference>
<dbReference type="Gene3D" id="3.30.70.2460">
    <property type="entry name" value="Rad4, beta-hairpin domain BHD3"/>
    <property type="match status" value="1"/>
</dbReference>
<keyword evidence="5" id="KW-0539">Nucleus</keyword>
<gene>
    <name evidence="10" type="ORF">AB1Y20_003047</name>
</gene>
<feature type="domain" description="Rad4 beta-hairpin" evidence="9">
    <location>
        <begin position="634"/>
        <end position="708"/>
    </location>
</feature>
<dbReference type="Pfam" id="PF03835">
    <property type="entry name" value="Rad4"/>
    <property type="match status" value="1"/>
</dbReference>
<feature type="domain" description="Rad4 beta-hairpin" evidence="7">
    <location>
        <begin position="515"/>
        <end position="567"/>
    </location>
</feature>
<dbReference type="PANTHER" id="PTHR12135">
    <property type="entry name" value="DNA REPAIR PROTEIN XP-C / RAD4"/>
    <property type="match status" value="1"/>
</dbReference>
<dbReference type="InterPro" id="IPR018326">
    <property type="entry name" value="Rad4_beta-hairpin_dom1"/>
</dbReference>
<feature type="compositionally biased region" description="Basic and acidic residues" evidence="6">
    <location>
        <begin position="113"/>
        <end position="126"/>
    </location>
</feature>
<comment type="subcellular location">
    <subcellularLocation>
        <location evidence="1">Nucleus</location>
    </subcellularLocation>
</comment>